<keyword evidence="3" id="KW-1185">Reference proteome</keyword>
<comment type="caution">
    <text evidence="2">The sequence shown here is derived from an EMBL/GenBank/DDBJ whole genome shotgun (WGS) entry which is preliminary data.</text>
</comment>
<proteinExistence type="predicted"/>
<gene>
    <name evidence="2" type="ORF">CKAH01_16367</name>
</gene>
<name>A0AAD9YDI7_COLKA</name>
<dbReference type="Proteomes" id="UP001281614">
    <property type="component" value="Unassembled WGS sequence"/>
</dbReference>
<organism evidence="2 3">
    <name type="scientific">Colletotrichum kahawae</name>
    <name type="common">Coffee berry disease fungus</name>
    <dbReference type="NCBI Taxonomy" id="34407"/>
    <lineage>
        <taxon>Eukaryota</taxon>
        <taxon>Fungi</taxon>
        <taxon>Dikarya</taxon>
        <taxon>Ascomycota</taxon>
        <taxon>Pezizomycotina</taxon>
        <taxon>Sordariomycetes</taxon>
        <taxon>Hypocreomycetidae</taxon>
        <taxon>Glomerellales</taxon>
        <taxon>Glomerellaceae</taxon>
        <taxon>Colletotrichum</taxon>
        <taxon>Colletotrichum gloeosporioides species complex</taxon>
    </lineage>
</organism>
<evidence type="ECO:0000313" key="2">
    <source>
        <dbReference type="EMBL" id="KAK2761111.1"/>
    </source>
</evidence>
<feature type="region of interest" description="Disordered" evidence="1">
    <location>
        <begin position="31"/>
        <end position="62"/>
    </location>
</feature>
<accession>A0AAD9YDI7</accession>
<dbReference type="AlphaFoldDB" id="A0AAD9YDI7"/>
<protein>
    <submittedName>
        <fullName evidence="2">Uncharacterized protein</fullName>
    </submittedName>
</protein>
<reference evidence="2" key="1">
    <citation type="submission" date="2023-02" db="EMBL/GenBank/DDBJ databases">
        <title>Colletotrichum kahawae CIFC_Que2 genome sequencing and assembly.</title>
        <authorList>
            <person name="Baroncelli R."/>
        </authorList>
    </citation>
    <scope>NUCLEOTIDE SEQUENCE</scope>
    <source>
        <strain evidence="2">CIFC_Que2</strain>
    </source>
</reference>
<sequence length="146" mass="16054">MALPSGKAVGRATATSSRQALTEALRRRRAIITTTEDGRTAQVPIPFRKPPHLEGSQPASQPAWQIVDDSLAEVRQVDRQHQHQQQRHRSNIRQYGQFCSARCASHAPQSAFWAPASAILTGPLTACSDGVLRQLRAQQAVVGKWL</sequence>
<evidence type="ECO:0000313" key="3">
    <source>
        <dbReference type="Proteomes" id="UP001281614"/>
    </source>
</evidence>
<evidence type="ECO:0000256" key="1">
    <source>
        <dbReference type="SAM" id="MobiDB-lite"/>
    </source>
</evidence>
<feature type="region of interest" description="Disordered" evidence="1">
    <location>
        <begin position="1"/>
        <end position="20"/>
    </location>
</feature>
<dbReference type="EMBL" id="VYYT01000163">
    <property type="protein sequence ID" value="KAK2761111.1"/>
    <property type="molecule type" value="Genomic_DNA"/>
</dbReference>